<proteinExistence type="predicted"/>
<gene>
    <name evidence="1" type="primary">NCL1_36562</name>
    <name evidence="1" type="ORF">TNCV_3407581</name>
</gene>
<name>A0A8X6RD65_TRICX</name>
<reference evidence="1" key="1">
    <citation type="submission" date="2020-08" db="EMBL/GenBank/DDBJ databases">
        <title>Multicomponent nature underlies the extraordinary mechanical properties of spider dragline silk.</title>
        <authorList>
            <person name="Kono N."/>
            <person name="Nakamura H."/>
            <person name="Mori M."/>
            <person name="Yoshida Y."/>
            <person name="Ohtoshi R."/>
            <person name="Malay A.D."/>
            <person name="Moran D.A.P."/>
            <person name="Tomita M."/>
            <person name="Numata K."/>
            <person name="Arakawa K."/>
        </authorList>
    </citation>
    <scope>NUCLEOTIDE SEQUENCE</scope>
</reference>
<accession>A0A8X6RD65</accession>
<evidence type="ECO:0000313" key="1">
    <source>
        <dbReference type="EMBL" id="GFX88215.1"/>
    </source>
</evidence>
<dbReference type="EMBL" id="BMAU01021049">
    <property type="protein sequence ID" value="GFX88215.1"/>
    <property type="molecule type" value="Genomic_DNA"/>
</dbReference>
<comment type="caution">
    <text evidence="1">The sequence shown here is derived from an EMBL/GenBank/DDBJ whole genome shotgun (WGS) entry which is preliminary data.</text>
</comment>
<sequence>MRDSSVKTTLFRSAPHILLSSHYWRRRRLWFCVKGTTSNGRLTGRPLCCKRRRMQQSNSIVHGTTLNECVVWWASKAALVMGAAILNAIQRGTLILFEKTQGSLVKVLSLTGWRQIKQLALRVHFLRWGGLLDEWSVEGFLSLVFV</sequence>
<organism evidence="1 2">
    <name type="scientific">Trichonephila clavipes</name>
    <name type="common">Golden silk orbweaver</name>
    <name type="synonym">Nephila clavipes</name>
    <dbReference type="NCBI Taxonomy" id="2585209"/>
    <lineage>
        <taxon>Eukaryota</taxon>
        <taxon>Metazoa</taxon>
        <taxon>Ecdysozoa</taxon>
        <taxon>Arthropoda</taxon>
        <taxon>Chelicerata</taxon>
        <taxon>Arachnida</taxon>
        <taxon>Araneae</taxon>
        <taxon>Araneomorphae</taxon>
        <taxon>Entelegynae</taxon>
        <taxon>Araneoidea</taxon>
        <taxon>Nephilidae</taxon>
        <taxon>Trichonephila</taxon>
    </lineage>
</organism>
<dbReference type="AlphaFoldDB" id="A0A8X6RD65"/>
<dbReference type="Proteomes" id="UP000887159">
    <property type="component" value="Unassembled WGS sequence"/>
</dbReference>
<keyword evidence="2" id="KW-1185">Reference proteome</keyword>
<evidence type="ECO:0000313" key="2">
    <source>
        <dbReference type="Proteomes" id="UP000887159"/>
    </source>
</evidence>
<protein>
    <submittedName>
        <fullName evidence="1">Uncharacterized protein</fullName>
    </submittedName>
</protein>